<evidence type="ECO:0000313" key="3">
    <source>
        <dbReference type="EMBL" id="QCZ25100.1"/>
    </source>
</evidence>
<accession>A0A4Y5RDI2</accession>
<evidence type="ECO:0000256" key="2">
    <source>
        <dbReference type="SAM" id="SignalP"/>
    </source>
</evidence>
<dbReference type="GO" id="GO:0005549">
    <property type="term" value="F:odorant binding"/>
    <property type="evidence" value="ECO:0007669"/>
    <property type="project" value="InterPro"/>
</dbReference>
<proteinExistence type="evidence at transcript level"/>
<name>A0A4Y5RDI2_NEZVI</name>
<dbReference type="SUPFAM" id="SSF47565">
    <property type="entry name" value="Insect pheromone/odorant-binding proteins"/>
    <property type="match status" value="1"/>
</dbReference>
<protein>
    <submittedName>
        <fullName evidence="3">Odorant binding protein 43</fullName>
    </submittedName>
</protein>
<evidence type="ECO:0000256" key="1">
    <source>
        <dbReference type="ARBA" id="ARBA00022729"/>
    </source>
</evidence>
<dbReference type="Gene3D" id="1.10.238.20">
    <property type="entry name" value="Pheromone/general odorant binding protein domain"/>
    <property type="match status" value="1"/>
</dbReference>
<dbReference type="GO" id="GO:0007608">
    <property type="term" value="P:sensory perception of smell"/>
    <property type="evidence" value="ECO:0007669"/>
    <property type="project" value="TreeGrafter"/>
</dbReference>
<organism evidence="3">
    <name type="scientific">Nezara viridula</name>
    <name type="common">Southern green stink bug</name>
    <name type="synonym">Cimex viridulus</name>
    <dbReference type="NCBI Taxonomy" id="85310"/>
    <lineage>
        <taxon>Eukaryota</taxon>
        <taxon>Metazoa</taxon>
        <taxon>Ecdysozoa</taxon>
        <taxon>Arthropoda</taxon>
        <taxon>Hexapoda</taxon>
        <taxon>Insecta</taxon>
        <taxon>Pterygota</taxon>
        <taxon>Neoptera</taxon>
        <taxon>Paraneoptera</taxon>
        <taxon>Hemiptera</taxon>
        <taxon>Heteroptera</taxon>
        <taxon>Panheteroptera</taxon>
        <taxon>Pentatomomorpha</taxon>
        <taxon>Pentatomoidea</taxon>
        <taxon>Pentatomidae</taxon>
        <taxon>Pentatominae</taxon>
        <taxon>Nezara</taxon>
    </lineage>
</organism>
<dbReference type="GO" id="GO:0005615">
    <property type="term" value="C:extracellular space"/>
    <property type="evidence" value="ECO:0007669"/>
    <property type="project" value="TreeGrafter"/>
</dbReference>
<gene>
    <name evidence="3" type="primary">OBP43</name>
</gene>
<dbReference type="EMBL" id="MK753188">
    <property type="protein sequence ID" value="QCZ25100.1"/>
    <property type="molecule type" value="mRNA"/>
</dbReference>
<dbReference type="PANTHER" id="PTHR11857">
    <property type="entry name" value="ODORANT BINDING PROTEIN-RELATED"/>
    <property type="match status" value="1"/>
</dbReference>
<dbReference type="OrthoDB" id="6611826at2759"/>
<dbReference type="CDD" id="cd23992">
    <property type="entry name" value="PBP_GOBP"/>
    <property type="match status" value="1"/>
</dbReference>
<dbReference type="Pfam" id="PF01395">
    <property type="entry name" value="PBP_GOBP"/>
    <property type="match status" value="1"/>
</dbReference>
<reference evidence="3" key="1">
    <citation type="submission" date="2019-04" db="EMBL/GenBank/DDBJ databases">
        <title>Candidate genes coding for odorant binding proteins and chemosensory proteins identified from dissected antennae and mouthparts of the southern green stink bug Nezara viridula.</title>
        <authorList>
            <person name="Wu Z."/>
            <person name="Cui Y."/>
            <person name="Qu M."/>
            <person name="Lin J.-H."/>
        </authorList>
    </citation>
    <scope>NUCLEOTIDE SEQUENCE</scope>
</reference>
<keyword evidence="1 2" id="KW-0732">Signal</keyword>
<feature type="chain" id="PRO_5021332917" evidence="2">
    <location>
        <begin position="21"/>
        <end position="158"/>
    </location>
</feature>
<dbReference type="InterPro" id="IPR036728">
    <property type="entry name" value="PBP_GOBP_sf"/>
</dbReference>
<dbReference type="AlphaFoldDB" id="A0A4Y5RDI2"/>
<feature type="signal peptide" evidence="2">
    <location>
        <begin position="1"/>
        <end position="20"/>
    </location>
</feature>
<dbReference type="InterPro" id="IPR006170">
    <property type="entry name" value="PBP/GOBP"/>
</dbReference>
<dbReference type="SMART" id="SM00708">
    <property type="entry name" value="PhBP"/>
    <property type="match status" value="1"/>
</dbReference>
<sequence length="158" mass="18168">MQMKMIVLLALFTSASFILAEDIPVENLKDVVMKELHNVKVQVAMECAAVYPVENSTIRQIMTHDGIPDNQEVKCWLSCVLRNMGIINNGKVDWKKAIELNKMVLKSDEDKVKIDQIFEICKKEVEQDEDECQLAYNIAICKFKYGKELELPNGTWEE</sequence>